<name>A0A6J6R1X8_9ZZZZ</name>
<dbReference type="InterPro" id="IPR046348">
    <property type="entry name" value="SIS_dom_sf"/>
</dbReference>
<keyword evidence="1" id="KW-0312">Gluconeogenesis</keyword>
<dbReference type="PRINTS" id="PR00662">
    <property type="entry name" value="G6PISOMERASE"/>
</dbReference>
<dbReference type="SUPFAM" id="SSF53697">
    <property type="entry name" value="SIS domain"/>
    <property type="match status" value="1"/>
</dbReference>
<dbReference type="CDD" id="cd05015">
    <property type="entry name" value="SIS_PGI_1"/>
    <property type="match status" value="1"/>
</dbReference>
<sequence>MTNLRGHAVSKIDRKDARYIALQGFHNRLAKKDPTIWGTAATAEASVRLNWIDLPESSRDLLPALDALCAKHRDKSRIILCGMGGSSLGPEVIAQSFNKELFILDSTDPHYISHALTGDPTKTLVVVSSKSGSTIETASQRALFEQYFTDAGLSPLDHIVIVTDPGSPLDKSSREKGFTVINADPNVGGRFSVLSAFGLVPAALIGVDVSVLLDNASETKSAFLKDSTLVVDMAYAITYLSGQYMTYCDAESGMPGLSDWGEQLVAESTGKEQVGRLPIVIEKPSTDSSFSIAYTGEADLVIEADLASQFIIWEWVTALVGAALAIDPFNQPNVTEAKEATSLLLKAWSGVMPHFVPDAVDASVEIFGAGDSLDTALKSFIDSIPADGYVAVMAYLDRTDDAKVAHIRELLTQKTGRPVTFGWGPRFLHSTGQFHKGGQQNGAFLQITGDVEKDIAIPGQVFGFATLVAAQALGDGNALASRKYPLLRFNLTNRSVGIDQLLNAVKAL</sequence>
<evidence type="ECO:0000256" key="2">
    <source>
        <dbReference type="ARBA" id="ARBA00023152"/>
    </source>
</evidence>
<dbReference type="GO" id="GO:0006094">
    <property type="term" value="P:gluconeogenesis"/>
    <property type="evidence" value="ECO:0007669"/>
    <property type="project" value="UniProtKB-KW"/>
</dbReference>
<protein>
    <submittedName>
        <fullName evidence="4">Unannotated protein</fullName>
    </submittedName>
</protein>
<evidence type="ECO:0000313" key="4">
    <source>
        <dbReference type="EMBL" id="CAB4713384.1"/>
    </source>
</evidence>
<dbReference type="GO" id="GO:0004347">
    <property type="term" value="F:glucose-6-phosphate isomerase activity"/>
    <property type="evidence" value="ECO:0007669"/>
    <property type="project" value="InterPro"/>
</dbReference>
<dbReference type="Gene3D" id="3.40.50.10490">
    <property type="entry name" value="Glucose-6-phosphate isomerase like protein, domain 1"/>
    <property type="match status" value="1"/>
</dbReference>
<dbReference type="EMBL" id="CAEZYI010000006">
    <property type="protein sequence ID" value="CAB4713384.1"/>
    <property type="molecule type" value="Genomic_DNA"/>
</dbReference>
<accession>A0A6J6R1X8</accession>
<reference evidence="4" key="1">
    <citation type="submission" date="2020-05" db="EMBL/GenBank/DDBJ databases">
        <authorList>
            <person name="Chiriac C."/>
            <person name="Salcher M."/>
            <person name="Ghai R."/>
            <person name="Kavagutti S V."/>
        </authorList>
    </citation>
    <scope>NUCLEOTIDE SEQUENCE</scope>
</reference>
<dbReference type="Pfam" id="PF00342">
    <property type="entry name" value="PGI"/>
    <property type="match status" value="1"/>
</dbReference>
<gene>
    <name evidence="4" type="ORF">UFOPK2662_00238</name>
</gene>
<dbReference type="GO" id="GO:0051156">
    <property type="term" value="P:glucose 6-phosphate metabolic process"/>
    <property type="evidence" value="ECO:0007669"/>
    <property type="project" value="TreeGrafter"/>
</dbReference>
<keyword evidence="3" id="KW-0413">Isomerase</keyword>
<proteinExistence type="predicted"/>
<evidence type="ECO:0000256" key="1">
    <source>
        <dbReference type="ARBA" id="ARBA00022432"/>
    </source>
</evidence>
<dbReference type="PANTHER" id="PTHR11469:SF1">
    <property type="entry name" value="GLUCOSE-6-PHOSPHATE ISOMERASE"/>
    <property type="match status" value="1"/>
</dbReference>
<dbReference type="InterPro" id="IPR001672">
    <property type="entry name" value="G6P_Isomerase"/>
</dbReference>
<dbReference type="GO" id="GO:0005829">
    <property type="term" value="C:cytosol"/>
    <property type="evidence" value="ECO:0007669"/>
    <property type="project" value="TreeGrafter"/>
</dbReference>
<dbReference type="GO" id="GO:0048029">
    <property type="term" value="F:monosaccharide binding"/>
    <property type="evidence" value="ECO:0007669"/>
    <property type="project" value="TreeGrafter"/>
</dbReference>
<dbReference type="AlphaFoldDB" id="A0A6J6R1X8"/>
<organism evidence="4">
    <name type="scientific">freshwater metagenome</name>
    <dbReference type="NCBI Taxonomy" id="449393"/>
    <lineage>
        <taxon>unclassified sequences</taxon>
        <taxon>metagenomes</taxon>
        <taxon>ecological metagenomes</taxon>
    </lineage>
</organism>
<dbReference type="PANTHER" id="PTHR11469">
    <property type="entry name" value="GLUCOSE-6-PHOSPHATE ISOMERASE"/>
    <property type="match status" value="1"/>
</dbReference>
<keyword evidence="2" id="KW-0324">Glycolysis</keyword>
<evidence type="ECO:0000256" key="3">
    <source>
        <dbReference type="ARBA" id="ARBA00023235"/>
    </source>
</evidence>
<dbReference type="InterPro" id="IPR035476">
    <property type="entry name" value="SIS_PGI_1"/>
</dbReference>
<dbReference type="GO" id="GO:0006096">
    <property type="term" value="P:glycolytic process"/>
    <property type="evidence" value="ECO:0007669"/>
    <property type="project" value="UniProtKB-KW"/>
</dbReference>
<dbReference type="PROSITE" id="PS51463">
    <property type="entry name" value="P_GLUCOSE_ISOMERASE_3"/>
    <property type="match status" value="1"/>
</dbReference>
<dbReference type="GO" id="GO:0097367">
    <property type="term" value="F:carbohydrate derivative binding"/>
    <property type="evidence" value="ECO:0007669"/>
    <property type="project" value="InterPro"/>
</dbReference>